<evidence type="ECO:0000313" key="5">
    <source>
        <dbReference type="Proteomes" id="UP000314985"/>
    </source>
</evidence>
<reference evidence="4" key="2">
    <citation type="submission" date="2025-08" db="UniProtKB">
        <authorList>
            <consortium name="Ensembl"/>
        </authorList>
    </citation>
    <scope>IDENTIFICATION</scope>
</reference>
<dbReference type="Pfam" id="PF00255">
    <property type="entry name" value="GSHPx"/>
    <property type="match status" value="1"/>
</dbReference>
<dbReference type="Ensembl" id="ENSSSCT00070007272.1">
    <property type="protein sequence ID" value="ENSSSCP00070005946.1"/>
    <property type="gene ID" value="ENSSSCG00070003874.1"/>
</dbReference>
<organism evidence="4 5">
    <name type="scientific">Sus scrofa</name>
    <name type="common">Pig</name>
    <dbReference type="NCBI Taxonomy" id="9823"/>
    <lineage>
        <taxon>Eukaryota</taxon>
        <taxon>Metazoa</taxon>
        <taxon>Chordata</taxon>
        <taxon>Craniata</taxon>
        <taxon>Vertebrata</taxon>
        <taxon>Euteleostomi</taxon>
        <taxon>Mammalia</taxon>
        <taxon>Eutheria</taxon>
        <taxon>Laurasiatheria</taxon>
        <taxon>Artiodactyla</taxon>
        <taxon>Suina</taxon>
        <taxon>Suidae</taxon>
        <taxon>Sus</taxon>
    </lineage>
</organism>
<name>A0A4X1SUF2_PIG</name>
<dbReference type="InterPro" id="IPR000889">
    <property type="entry name" value="Glutathione_peroxidase"/>
</dbReference>
<sequence length="202" mass="22950">LGEEEYQAALAQVKDTCFYAFTVRNLAGYELISINKRRGKPLLGNKVADLEGKDLCDSTQPTELQRKLLSQSIVVLEFPLCQFHHDGNSENKLVLNNLKLAQPQGGPQPLFWYFPKCSKNDCLEHPLSTFSKNWIPTPEDIKTTQAVDPGFPDLSLICLSKFLWSNLERFLNGPDLVKIRRLNQRYTFNIAPQNEGLLTNEP</sequence>
<dbReference type="PROSITE" id="PS51355">
    <property type="entry name" value="GLUTATHIONE_PEROXID_3"/>
    <property type="match status" value="1"/>
</dbReference>
<dbReference type="GO" id="GO:0004601">
    <property type="term" value="F:peroxidase activity"/>
    <property type="evidence" value="ECO:0007669"/>
    <property type="project" value="UniProtKB-KW"/>
</dbReference>
<keyword evidence="3" id="KW-0560">Oxidoreductase</keyword>
<protein>
    <submittedName>
        <fullName evidence="4">Uncharacterized protein</fullName>
    </submittedName>
</protein>
<dbReference type="Gene3D" id="3.40.30.10">
    <property type="entry name" value="Glutaredoxin"/>
    <property type="match status" value="1"/>
</dbReference>
<dbReference type="Proteomes" id="UP000314985">
    <property type="component" value="Chromosome 13"/>
</dbReference>
<evidence type="ECO:0000256" key="1">
    <source>
        <dbReference type="ARBA" id="ARBA00006926"/>
    </source>
</evidence>
<comment type="similarity">
    <text evidence="1">Belongs to the glutathione peroxidase family.</text>
</comment>
<proteinExistence type="inferred from homology"/>
<reference evidence="4 5" key="1">
    <citation type="submission" date="2017-08" db="EMBL/GenBank/DDBJ databases">
        <title>USMARCv1.0.</title>
        <authorList>
            <person name="Hannum G.I."/>
            <person name="Koren S."/>
            <person name="Schroeder S.G."/>
            <person name="Chin S.C."/>
            <person name="Nonneman D.J."/>
            <person name="Becker S.A."/>
            <person name="Rosen B.D."/>
            <person name="Bickhart D.M."/>
            <person name="Putnam N.H."/>
            <person name="Green R.E."/>
            <person name="Tuggle C.K."/>
            <person name="Liu H."/>
            <person name="Rohrer G.A."/>
            <person name="Warr A."/>
            <person name="Hall R."/>
            <person name="Kim K."/>
            <person name="Hume D.A."/>
            <person name="Talbot R."/>
            <person name="Chow W."/>
            <person name="Howe K."/>
            <person name="Schwartz A.S."/>
            <person name="Watson M."/>
            <person name="Archibald A.L."/>
            <person name="Phillippy A.M."/>
            <person name="Smith T.P.L."/>
        </authorList>
    </citation>
    <scope>NUCLEOTIDE SEQUENCE [LARGE SCALE GENOMIC DNA]</scope>
</reference>
<dbReference type="GO" id="GO:0006979">
    <property type="term" value="P:response to oxidative stress"/>
    <property type="evidence" value="ECO:0007669"/>
    <property type="project" value="InterPro"/>
</dbReference>
<evidence type="ECO:0000256" key="3">
    <source>
        <dbReference type="ARBA" id="ARBA00023002"/>
    </source>
</evidence>
<dbReference type="AlphaFoldDB" id="A0A4X1SUF2"/>
<keyword evidence="2" id="KW-0575">Peroxidase</keyword>
<accession>A0A4X1SUF2</accession>
<dbReference type="SUPFAM" id="SSF52833">
    <property type="entry name" value="Thioredoxin-like"/>
    <property type="match status" value="1"/>
</dbReference>
<evidence type="ECO:0000313" key="4">
    <source>
        <dbReference type="Ensembl" id="ENSSSCP00070005946.1"/>
    </source>
</evidence>
<evidence type="ECO:0000256" key="2">
    <source>
        <dbReference type="ARBA" id="ARBA00022559"/>
    </source>
</evidence>
<dbReference type="InterPro" id="IPR036249">
    <property type="entry name" value="Thioredoxin-like_sf"/>
</dbReference>